<proteinExistence type="predicted"/>
<reference evidence="1" key="1">
    <citation type="journal article" date="2010" name="Genomics">
        <title>Tracing phylogenomic events leading to diversity of Haemophilus influenzae and the emergence of Brazilian Purpuric Fever (BPF)-associated clones.</title>
        <authorList>
            <person name="Papazisi L."/>
            <person name="Ratnayake S."/>
            <person name="Remortel B.G."/>
            <person name="Bock G.R."/>
            <person name="Liang W."/>
            <person name="Saeed A.I."/>
            <person name="Liu J."/>
            <person name="Fleischmann R.D."/>
            <person name="Kilian M."/>
            <person name="Peterson S.N."/>
        </authorList>
    </citation>
    <scope>NUCLEOTIDE SEQUENCE [LARGE SCALE GENOMIC DNA]</scope>
    <source>
        <strain evidence="1">HK1212</strain>
    </source>
</reference>
<comment type="caution">
    <text evidence="1">The sequence shown here is derived from an EMBL/GenBank/DDBJ whole genome shotgun (WGS) entry which is preliminary data.</text>
</comment>
<feature type="non-terminal residue" evidence="1">
    <location>
        <position position="1"/>
    </location>
</feature>
<sequence>NVHTEQLNNDDIFEMDNLDDYQHILQKLTTNKEK</sequence>
<accession>A0A7G2K075</accession>
<evidence type="ECO:0000313" key="1">
    <source>
        <dbReference type="EMBL" id="EFA29006.1"/>
    </source>
</evidence>
<organism evidence="1">
    <name type="scientific">Haemophilus influenzae HK1212</name>
    <dbReference type="NCBI Taxonomy" id="456482"/>
    <lineage>
        <taxon>Bacteria</taxon>
        <taxon>Pseudomonadati</taxon>
        <taxon>Pseudomonadota</taxon>
        <taxon>Gammaproteobacteria</taxon>
        <taxon>Pasteurellales</taxon>
        <taxon>Pasteurellaceae</taxon>
        <taxon>Haemophilus</taxon>
    </lineage>
</organism>
<gene>
    <name evidence="1" type="primary">licC</name>
    <name evidence="1" type="ORF">HAINFHK1212_0298</name>
</gene>
<dbReference type="AlphaFoldDB" id="A0A7G2K075"/>
<protein>
    <submittedName>
        <fullName evidence="1">Protein licC</fullName>
    </submittedName>
</protein>
<dbReference type="EMBL" id="ABFC01000392">
    <property type="protein sequence ID" value="EFA29006.1"/>
    <property type="molecule type" value="Genomic_DNA"/>
</dbReference>
<name>A0A7G2K075_HAEIF</name>